<feature type="compositionally biased region" description="Low complexity" evidence="1">
    <location>
        <begin position="173"/>
        <end position="195"/>
    </location>
</feature>
<dbReference type="Proteomes" id="UP000297280">
    <property type="component" value="Unassembled WGS sequence"/>
</dbReference>
<comment type="caution">
    <text evidence="2">The sequence shown here is derived from an EMBL/GenBank/DDBJ whole genome shotgun (WGS) entry which is preliminary data.</text>
</comment>
<dbReference type="STRING" id="87229.A0A4Z1L4Z4"/>
<sequence>MGGAAVHPSQRRFSCEGCRRIKARFQRLYSNDSKCVRCTLLSLDCIVGQQKRVGRPRRAATADAEAHKHRKNLGSTPSNQRATPTKVHNHVANPTTSHETPSNKEGIHQNWGIDFPMDTSMAALVPTDNETYSGAHVWPAVDINSFDQNFLTWDTSNDLDRNFFLSNSDSTFSSASSSASPLNTPPSRASSPATSNHGAEENIPERLRAPLVRPITTSDAMAELSKINLDLHTRMVAVEANRGALDFNGIVYEKGPLFIENLTLAQFLLKTSQDLKLILRRIVSSRTARDMSCSTQTTETNLLESLTVSPKAYLGKPRNPTSFSPSSSSPAPEILFAPLALIITSIFTQLITLCELNVELMNTRIAQITTNPVVQLPGLAFGNLPVSEPCIQGMVFCDLIAHIMEGIEQALGLNSVVGMSGTGLLSARQKDVLRSELDGRPGIIPGHGVMRPINVRKAFGRLAVVLRQISMDQLDMRH</sequence>
<dbReference type="AlphaFoldDB" id="A0A4Z1L4Z4"/>
<evidence type="ECO:0000256" key="1">
    <source>
        <dbReference type="SAM" id="MobiDB-lite"/>
    </source>
</evidence>
<name>A0A4Z1L4Z4_9HELO</name>
<evidence type="ECO:0008006" key="4">
    <source>
        <dbReference type="Google" id="ProtNLM"/>
    </source>
</evidence>
<evidence type="ECO:0000313" key="2">
    <source>
        <dbReference type="EMBL" id="TGO91895.1"/>
    </source>
</evidence>
<keyword evidence="3" id="KW-1185">Reference proteome</keyword>
<organism evidence="2 3">
    <name type="scientific">Botrytis porri</name>
    <dbReference type="NCBI Taxonomy" id="87229"/>
    <lineage>
        <taxon>Eukaryota</taxon>
        <taxon>Fungi</taxon>
        <taxon>Dikarya</taxon>
        <taxon>Ascomycota</taxon>
        <taxon>Pezizomycotina</taxon>
        <taxon>Leotiomycetes</taxon>
        <taxon>Helotiales</taxon>
        <taxon>Sclerotiniaceae</taxon>
        <taxon>Botrytis</taxon>
    </lineage>
</organism>
<feature type="region of interest" description="Disordered" evidence="1">
    <location>
        <begin position="52"/>
        <end position="112"/>
    </location>
</feature>
<dbReference type="EMBL" id="PQXO01000015">
    <property type="protein sequence ID" value="TGO91895.1"/>
    <property type="molecule type" value="Genomic_DNA"/>
</dbReference>
<feature type="compositionally biased region" description="Polar residues" evidence="1">
    <location>
        <begin position="73"/>
        <end position="83"/>
    </location>
</feature>
<feature type="region of interest" description="Disordered" evidence="1">
    <location>
        <begin position="173"/>
        <end position="207"/>
    </location>
</feature>
<evidence type="ECO:0000313" key="3">
    <source>
        <dbReference type="Proteomes" id="UP000297280"/>
    </source>
</evidence>
<accession>A0A4Z1L4Z4</accession>
<protein>
    <recommendedName>
        <fullName evidence="4">Zn(2)-C6 fungal-type domain-containing protein</fullName>
    </recommendedName>
</protein>
<feature type="compositionally biased region" description="Basic and acidic residues" evidence="1">
    <location>
        <begin position="198"/>
        <end position="207"/>
    </location>
</feature>
<gene>
    <name evidence="2" type="ORF">BPOR_0015g00050</name>
</gene>
<reference evidence="2 3" key="1">
    <citation type="submission" date="2017-12" db="EMBL/GenBank/DDBJ databases">
        <title>Comparative genomics of Botrytis spp.</title>
        <authorList>
            <person name="Valero-Jimenez C.A."/>
            <person name="Tapia P."/>
            <person name="Veloso J."/>
            <person name="Silva-Moreno E."/>
            <person name="Staats M."/>
            <person name="Valdes J.H."/>
            <person name="Van Kan J.A.L."/>
        </authorList>
    </citation>
    <scope>NUCLEOTIDE SEQUENCE [LARGE SCALE GENOMIC DNA]</scope>
    <source>
        <strain evidence="2 3">MUCL3349</strain>
    </source>
</reference>
<proteinExistence type="predicted"/>